<name>A0AAN9ELS9_CROPI</name>
<dbReference type="AlphaFoldDB" id="A0AAN9ELS9"/>
<organism evidence="2 3">
    <name type="scientific">Crotalaria pallida</name>
    <name type="common">Smooth rattlebox</name>
    <name type="synonym">Crotalaria striata</name>
    <dbReference type="NCBI Taxonomy" id="3830"/>
    <lineage>
        <taxon>Eukaryota</taxon>
        <taxon>Viridiplantae</taxon>
        <taxon>Streptophyta</taxon>
        <taxon>Embryophyta</taxon>
        <taxon>Tracheophyta</taxon>
        <taxon>Spermatophyta</taxon>
        <taxon>Magnoliopsida</taxon>
        <taxon>eudicotyledons</taxon>
        <taxon>Gunneridae</taxon>
        <taxon>Pentapetalae</taxon>
        <taxon>rosids</taxon>
        <taxon>fabids</taxon>
        <taxon>Fabales</taxon>
        <taxon>Fabaceae</taxon>
        <taxon>Papilionoideae</taxon>
        <taxon>50 kb inversion clade</taxon>
        <taxon>genistoids sensu lato</taxon>
        <taxon>core genistoids</taxon>
        <taxon>Crotalarieae</taxon>
        <taxon>Crotalaria</taxon>
    </lineage>
</organism>
<sequence length="79" mass="9172">MRHLGCQLPDCTDNEPFYMDSTPLCVNFQKKKKEQLFVSGSIATWYIFLFFYGMLSPVYSKNAYQILVEVLSEIALFCV</sequence>
<gene>
    <name evidence="2" type="ORF">RIF29_25537</name>
</gene>
<keyword evidence="1" id="KW-0812">Transmembrane</keyword>
<keyword evidence="3" id="KW-1185">Reference proteome</keyword>
<keyword evidence="1" id="KW-1133">Transmembrane helix</keyword>
<feature type="transmembrane region" description="Helical" evidence="1">
    <location>
        <begin position="36"/>
        <end position="55"/>
    </location>
</feature>
<accession>A0AAN9ELS9</accession>
<keyword evidence="1" id="KW-0472">Membrane</keyword>
<proteinExistence type="predicted"/>
<evidence type="ECO:0000313" key="3">
    <source>
        <dbReference type="Proteomes" id="UP001372338"/>
    </source>
</evidence>
<comment type="caution">
    <text evidence="2">The sequence shown here is derived from an EMBL/GenBank/DDBJ whole genome shotgun (WGS) entry which is preliminary data.</text>
</comment>
<dbReference type="Proteomes" id="UP001372338">
    <property type="component" value="Unassembled WGS sequence"/>
</dbReference>
<evidence type="ECO:0000256" key="1">
    <source>
        <dbReference type="SAM" id="Phobius"/>
    </source>
</evidence>
<dbReference type="EMBL" id="JAYWIO010000005">
    <property type="protein sequence ID" value="KAK7259922.1"/>
    <property type="molecule type" value="Genomic_DNA"/>
</dbReference>
<reference evidence="2 3" key="1">
    <citation type="submission" date="2024-01" db="EMBL/GenBank/DDBJ databases">
        <title>The genomes of 5 underutilized Papilionoideae crops provide insights into root nodulation and disease resistanc.</title>
        <authorList>
            <person name="Yuan L."/>
        </authorList>
    </citation>
    <scope>NUCLEOTIDE SEQUENCE [LARGE SCALE GENOMIC DNA]</scope>
    <source>
        <strain evidence="2">ZHUSHIDOU_FW_LH</strain>
        <tissue evidence="2">Leaf</tissue>
    </source>
</reference>
<evidence type="ECO:0000313" key="2">
    <source>
        <dbReference type="EMBL" id="KAK7259922.1"/>
    </source>
</evidence>
<protein>
    <submittedName>
        <fullName evidence="2">Uncharacterized protein</fullName>
    </submittedName>
</protein>